<sequence>TDEERQHALQAFSAQSTFSSSGSASSMGPLPSPTGHAESRPKVRKGPRKNQNEKYRLKYMRLRKAARAMIF</sequence>
<keyword evidence="3" id="KW-1185">Reference proteome</keyword>
<evidence type="ECO:0000313" key="2">
    <source>
        <dbReference type="EMBL" id="KAL0168301.1"/>
    </source>
</evidence>
<dbReference type="EMBL" id="JAMKFB020000018">
    <property type="protein sequence ID" value="KAL0168301.1"/>
    <property type="molecule type" value="Genomic_DNA"/>
</dbReference>
<accession>A0ABD0P599</accession>
<evidence type="ECO:0000256" key="1">
    <source>
        <dbReference type="SAM" id="MobiDB-lite"/>
    </source>
</evidence>
<feature type="non-terminal residue" evidence="2">
    <location>
        <position position="1"/>
    </location>
</feature>
<comment type="caution">
    <text evidence="2">The sequence shown here is derived from an EMBL/GenBank/DDBJ whole genome shotgun (WGS) entry which is preliminary data.</text>
</comment>
<feature type="region of interest" description="Disordered" evidence="1">
    <location>
        <begin position="1"/>
        <end position="55"/>
    </location>
</feature>
<dbReference type="AlphaFoldDB" id="A0ABD0P599"/>
<organism evidence="2 3">
    <name type="scientific">Cirrhinus mrigala</name>
    <name type="common">Mrigala</name>
    <dbReference type="NCBI Taxonomy" id="683832"/>
    <lineage>
        <taxon>Eukaryota</taxon>
        <taxon>Metazoa</taxon>
        <taxon>Chordata</taxon>
        <taxon>Craniata</taxon>
        <taxon>Vertebrata</taxon>
        <taxon>Euteleostomi</taxon>
        <taxon>Actinopterygii</taxon>
        <taxon>Neopterygii</taxon>
        <taxon>Teleostei</taxon>
        <taxon>Ostariophysi</taxon>
        <taxon>Cypriniformes</taxon>
        <taxon>Cyprinidae</taxon>
        <taxon>Labeoninae</taxon>
        <taxon>Labeonini</taxon>
        <taxon>Cirrhinus</taxon>
    </lineage>
</organism>
<dbReference type="Proteomes" id="UP001529510">
    <property type="component" value="Unassembled WGS sequence"/>
</dbReference>
<name>A0ABD0P599_CIRMR</name>
<feature type="non-terminal residue" evidence="2">
    <location>
        <position position="71"/>
    </location>
</feature>
<protein>
    <submittedName>
        <fullName evidence="2">Uncharacterized protein</fullName>
    </submittedName>
</protein>
<proteinExistence type="predicted"/>
<evidence type="ECO:0000313" key="3">
    <source>
        <dbReference type="Proteomes" id="UP001529510"/>
    </source>
</evidence>
<reference evidence="2 3" key="1">
    <citation type="submission" date="2024-05" db="EMBL/GenBank/DDBJ databases">
        <title>Genome sequencing and assembly of Indian major carp, Cirrhinus mrigala (Hamilton, 1822).</title>
        <authorList>
            <person name="Mohindra V."/>
            <person name="Chowdhury L.M."/>
            <person name="Lal K."/>
            <person name="Jena J.K."/>
        </authorList>
    </citation>
    <scope>NUCLEOTIDE SEQUENCE [LARGE SCALE GENOMIC DNA]</scope>
    <source>
        <strain evidence="2">CM1030</strain>
        <tissue evidence="2">Blood</tissue>
    </source>
</reference>
<feature type="compositionally biased region" description="Low complexity" evidence="1">
    <location>
        <begin position="8"/>
        <end position="29"/>
    </location>
</feature>
<gene>
    <name evidence="2" type="ORF">M9458_036523</name>
</gene>